<dbReference type="Gene3D" id="1.10.10.10">
    <property type="entry name" value="Winged helix-like DNA-binding domain superfamily/Winged helix DNA-binding domain"/>
    <property type="match status" value="1"/>
</dbReference>
<protein>
    <submittedName>
        <fullName evidence="5">GntR family transcriptional regulator</fullName>
    </submittedName>
</protein>
<gene>
    <name evidence="5" type="ORF">HC176_14865</name>
</gene>
<dbReference type="EMBL" id="JAAVJS010000029">
    <property type="protein sequence ID" value="NJX16770.1"/>
    <property type="molecule type" value="Genomic_DNA"/>
</dbReference>
<name>A0ABX1DEK8_9FLAO</name>
<feature type="domain" description="HTH gntR-type" evidence="4">
    <location>
        <begin position="13"/>
        <end position="81"/>
    </location>
</feature>
<keyword evidence="6" id="KW-1185">Reference proteome</keyword>
<evidence type="ECO:0000313" key="6">
    <source>
        <dbReference type="Proteomes" id="UP000760545"/>
    </source>
</evidence>
<dbReference type="Pfam" id="PF00392">
    <property type="entry name" value="GntR"/>
    <property type="match status" value="1"/>
</dbReference>
<dbReference type="SMART" id="SM00345">
    <property type="entry name" value="HTH_GNTR"/>
    <property type="match status" value="1"/>
</dbReference>
<keyword evidence="3" id="KW-0804">Transcription</keyword>
<evidence type="ECO:0000256" key="1">
    <source>
        <dbReference type="ARBA" id="ARBA00023015"/>
    </source>
</evidence>
<proteinExistence type="predicted"/>
<evidence type="ECO:0000256" key="2">
    <source>
        <dbReference type="ARBA" id="ARBA00023125"/>
    </source>
</evidence>
<dbReference type="InterPro" id="IPR036390">
    <property type="entry name" value="WH_DNA-bd_sf"/>
</dbReference>
<dbReference type="InterPro" id="IPR036388">
    <property type="entry name" value="WH-like_DNA-bd_sf"/>
</dbReference>
<dbReference type="InterPro" id="IPR028082">
    <property type="entry name" value="Peripla_BP_I"/>
</dbReference>
<dbReference type="RefSeq" id="WP_167919704.1">
    <property type="nucleotide sequence ID" value="NZ_JAAVJS010000029.1"/>
</dbReference>
<evidence type="ECO:0000313" key="5">
    <source>
        <dbReference type="EMBL" id="NJX16770.1"/>
    </source>
</evidence>
<dbReference type="PROSITE" id="PS50949">
    <property type="entry name" value="HTH_GNTR"/>
    <property type="match status" value="1"/>
</dbReference>
<reference evidence="5 6" key="1">
    <citation type="submission" date="2020-03" db="EMBL/GenBank/DDBJ databases">
        <title>Tamlana sp. nov, isolated from XXX.</title>
        <authorList>
            <person name="Cao W.R."/>
        </authorList>
    </citation>
    <scope>NUCLEOTIDE SEQUENCE [LARGE SCALE GENOMIC DNA]</scope>
    <source>
        <strain evidence="5 6">HST1-43</strain>
    </source>
</reference>
<dbReference type="PANTHER" id="PTHR38445:SF10">
    <property type="entry name" value="GNTR-FAMILY TRANSCRIPTIONAL REGULATOR"/>
    <property type="match status" value="1"/>
</dbReference>
<accession>A0ABX1DEK8</accession>
<keyword evidence="1" id="KW-0805">Transcription regulation</keyword>
<dbReference type="Pfam" id="PF13377">
    <property type="entry name" value="Peripla_BP_3"/>
    <property type="match status" value="1"/>
</dbReference>
<dbReference type="SUPFAM" id="SSF46785">
    <property type="entry name" value="Winged helix' DNA-binding domain"/>
    <property type="match status" value="1"/>
</dbReference>
<evidence type="ECO:0000259" key="4">
    <source>
        <dbReference type="PROSITE" id="PS50949"/>
    </source>
</evidence>
<dbReference type="PANTHER" id="PTHR38445">
    <property type="entry name" value="HTH-TYPE TRANSCRIPTIONAL REPRESSOR YTRA"/>
    <property type="match status" value="1"/>
</dbReference>
<dbReference type="CDD" id="cd07377">
    <property type="entry name" value="WHTH_GntR"/>
    <property type="match status" value="1"/>
</dbReference>
<evidence type="ECO:0000256" key="3">
    <source>
        <dbReference type="ARBA" id="ARBA00023163"/>
    </source>
</evidence>
<organism evidence="5 6">
    <name type="scientific">Tamlana crocina</name>
    <dbReference type="NCBI Taxonomy" id="393006"/>
    <lineage>
        <taxon>Bacteria</taxon>
        <taxon>Pseudomonadati</taxon>
        <taxon>Bacteroidota</taxon>
        <taxon>Flavobacteriia</taxon>
        <taxon>Flavobacteriales</taxon>
        <taxon>Flavobacteriaceae</taxon>
        <taxon>Tamlana</taxon>
    </lineage>
</organism>
<sequence length="346" mass="40085">MTSLIKIDDYSRESKYEQIVKSIIHNISVGNLVMDQKIPSINSFSENFYVSRDTVEKAYNILKKRNVISSVRGKGFYVAKTQLISKVNILFLINRLSADKMKIYNAFAQTIGSNVHIDLHIYNSDETLFLNLLEERKLSYDYYVVMPHFKTENKEHTGMTPRVSHALKKIPESKLILMDNGLNSYQNQIITVYQDFEKDIYSALMEGLHTLCKYQKITLVYPQESICPYPRRIFHGIRKFCSMHQFDFEVVDEVSHDMVIAKGDLFIIIEESELVAFVKQVREKEYKLGEDIGVVSYNDTPLKNLFGISVVSTDYDVMGDMAAKMILNKERGNYKVPFNFIHRESA</sequence>
<dbReference type="InterPro" id="IPR046335">
    <property type="entry name" value="LacI/GalR-like_sensor"/>
</dbReference>
<dbReference type="SUPFAM" id="SSF53822">
    <property type="entry name" value="Periplasmic binding protein-like I"/>
    <property type="match status" value="1"/>
</dbReference>
<keyword evidence="2" id="KW-0238">DNA-binding</keyword>
<dbReference type="Proteomes" id="UP000760545">
    <property type="component" value="Unassembled WGS sequence"/>
</dbReference>
<comment type="caution">
    <text evidence="5">The sequence shown here is derived from an EMBL/GenBank/DDBJ whole genome shotgun (WGS) entry which is preliminary data.</text>
</comment>
<dbReference type="Gene3D" id="3.40.50.2300">
    <property type="match status" value="2"/>
</dbReference>
<dbReference type="InterPro" id="IPR000524">
    <property type="entry name" value="Tscrpt_reg_HTH_GntR"/>
</dbReference>